<feature type="coiled-coil region" evidence="1">
    <location>
        <begin position="114"/>
        <end position="141"/>
    </location>
</feature>
<comment type="caution">
    <text evidence="3">The sequence shown here is derived from an EMBL/GenBank/DDBJ whole genome shotgun (WGS) entry which is preliminary data.</text>
</comment>
<accession>A0A059IZK6</accession>
<feature type="compositionally biased region" description="Acidic residues" evidence="2">
    <location>
        <begin position="208"/>
        <end position="221"/>
    </location>
</feature>
<evidence type="ECO:0000313" key="3">
    <source>
        <dbReference type="EMBL" id="KDB20959.1"/>
    </source>
</evidence>
<organism evidence="3 4">
    <name type="scientific">Trichophyton interdigitale (strain MR816)</name>
    <dbReference type="NCBI Taxonomy" id="1215338"/>
    <lineage>
        <taxon>Eukaryota</taxon>
        <taxon>Fungi</taxon>
        <taxon>Dikarya</taxon>
        <taxon>Ascomycota</taxon>
        <taxon>Pezizomycotina</taxon>
        <taxon>Eurotiomycetes</taxon>
        <taxon>Eurotiomycetidae</taxon>
        <taxon>Onygenales</taxon>
        <taxon>Arthrodermataceae</taxon>
        <taxon>Trichophyton</taxon>
    </lineage>
</organism>
<dbReference type="GO" id="GO:0006310">
    <property type="term" value="P:DNA recombination"/>
    <property type="evidence" value="ECO:0007669"/>
    <property type="project" value="TreeGrafter"/>
</dbReference>
<dbReference type="AlphaFoldDB" id="A0A059IZK6"/>
<dbReference type="EMBL" id="AOKY01000648">
    <property type="protein sequence ID" value="KDB20959.1"/>
    <property type="molecule type" value="Genomic_DNA"/>
</dbReference>
<feature type="compositionally biased region" description="Basic residues" evidence="2">
    <location>
        <begin position="42"/>
        <end position="51"/>
    </location>
</feature>
<gene>
    <name evidence="3" type="ORF">H109_07085</name>
</gene>
<keyword evidence="4" id="KW-1185">Reference proteome</keyword>
<name>A0A059IZK6_TRIIM</name>
<protein>
    <recommendedName>
        <fullName evidence="5">Swi5-dependent recombination DNA repair protein 1</fullName>
    </recommendedName>
</protein>
<sequence length="288" mass="32737">MQQHHTSPKIPQKDFSLYAESDAMECKLTLPKKRGPGDGSHAVKRPFKSPLRKGPDAGPVVFSQPVPTDSSSQKLYINSTIKWTSSPAAQTPLAGQVPDLDAHTSSATTPKARISALQREMSSLQLRLARQREEIDTLDQAINILDRGKLGELEILIQRWRSVSRDAAEDLFVSAKDKVNRMGGVRVYNEKIRKRKMRQQEWGGWDDKQDENDDEDEELGSDIEREKERRKAELEEMISLQEKGEDEVEDEEESENDDETFTIDMMLKGLNVDLKVIGFDKAGQRWID</sequence>
<dbReference type="OMA" id="FTMAMML"/>
<proteinExistence type="predicted"/>
<dbReference type="PANTHER" id="PTHR28527">
    <property type="entry name" value="MATING-TYPE SWITCHING PROTEIN SWI2-RELATED"/>
    <property type="match status" value="1"/>
</dbReference>
<dbReference type="Proteomes" id="UP000024533">
    <property type="component" value="Unassembled WGS sequence"/>
</dbReference>
<evidence type="ECO:0008006" key="5">
    <source>
        <dbReference type="Google" id="ProtNLM"/>
    </source>
</evidence>
<dbReference type="STRING" id="1215338.A0A059IZK6"/>
<feature type="compositionally biased region" description="Basic and acidic residues" evidence="2">
    <location>
        <begin position="222"/>
        <end position="234"/>
    </location>
</feature>
<dbReference type="OrthoDB" id="27934at2759"/>
<evidence type="ECO:0000256" key="1">
    <source>
        <dbReference type="SAM" id="Coils"/>
    </source>
</evidence>
<evidence type="ECO:0000313" key="4">
    <source>
        <dbReference type="Proteomes" id="UP000024533"/>
    </source>
</evidence>
<keyword evidence="1" id="KW-0175">Coiled coil</keyword>
<dbReference type="HOGENOM" id="CLU_045012_0_0_1"/>
<reference evidence="3 4" key="1">
    <citation type="submission" date="2014-02" db="EMBL/GenBank/DDBJ databases">
        <title>The Genome Sequence of Trichophyton interdigitale MR816.</title>
        <authorList>
            <consortium name="The Broad Institute Genomics Platform"/>
            <person name="Cuomo C.A."/>
            <person name="White T.C."/>
            <person name="Graser Y."/>
            <person name="Martinez-Rossi N."/>
            <person name="Heitman J."/>
            <person name="Young S.K."/>
            <person name="Zeng Q."/>
            <person name="Gargeya S."/>
            <person name="Abouelleil A."/>
            <person name="Alvarado L."/>
            <person name="Chapman S.B."/>
            <person name="Gainer-Dewar J."/>
            <person name="Goldberg J."/>
            <person name="Griggs A."/>
            <person name="Gujja S."/>
            <person name="Hansen M."/>
            <person name="Howarth C."/>
            <person name="Imamovic A."/>
            <person name="Larimer J."/>
            <person name="Martinez D."/>
            <person name="Murphy C."/>
            <person name="Pearson M.D."/>
            <person name="Persinoti G."/>
            <person name="Poon T."/>
            <person name="Priest M."/>
            <person name="Roberts A.D."/>
            <person name="Saif S."/>
            <person name="Shea T.D."/>
            <person name="Sykes S.N."/>
            <person name="Wortman J."/>
            <person name="Nusbaum C."/>
            <person name="Birren B."/>
        </authorList>
    </citation>
    <scope>NUCLEOTIDE SEQUENCE [LARGE SCALE GENOMIC DNA]</scope>
    <source>
        <strain evidence="3 4">MR816</strain>
    </source>
</reference>
<feature type="region of interest" description="Disordered" evidence="2">
    <location>
        <begin position="199"/>
        <end position="260"/>
    </location>
</feature>
<dbReference type="Gene3D" id="6.10.140.1020">
    <property type="match status" value="1"/>
</dbReference>
<evidence type="ECO:0000256" key="2">
    <source>
        <dbReference type="SAM" id="MobiDB-lite"/>
    </source>
</evidence>
<feature type="region of interest" description="Disordered" evidence="2">
    <location>
        <begin position="28"/>
        <end position="66"/>
    </location>
</feature>
<feature type="compositionally biased region" description="Acidic residues" evidence="2">
    <location>
        <begin position="244"/>
        <end position="260"/>
    </location>
</feature>
<dbReference type="PANTHER" id="PTHR28527:SF1">
    <property type="entry name" value="SWI5-DEPENDENT RECOMBINATION DNA REPAIR PROTEIN 1"/>
    <property type="match status" value="1"/>
</dbReference>